<dbReference type="GO" id="GO:0046872">
    <property type="term" value="F:metal ion binding"/>
    <property type="evidence" value="ECO:0007669"/>
    <property type="project" value="UniProtKB-KW"/>
</dbReference>
<sequence length="328" mass="37716">MFRLVQLLRRRQRWILSFDVGDDPNMELLDLHTAIALARKEKICSFYLASDPRRDLEDVLEEYSKNLEPFLHLGVLYPQMSDGIREIGEIFHVRMRLLEPSVPVQPLVQREEVLGERGIFSLSRVAPVVDVEMPAREHMREYSLSSETSNSDSPRQKPRSELGGICCECCHEWSKGALCGSFPNTHTANQFFTPKVWANFCRLGRELSSPAIAALTNAQMAEINVHAGPAKFEFGDDEFVDWVDGQAMLYRIKFGEEGCSYQNRWLDTWNHRMHREAGRIAVRETCSRPSLGSFWERFMYLFSPPNNENGNLHISQARLKPGLCDFTK</sequence>
<protein>
    <submittedName>
        <fullName evidence="5">Uncharacterized protein</fullName>
    </submittedName>
</protein>
<evidence type="ECO:0000256" key="2">
    <source>
        <dbReference type="ARBA" id="ARBA00006787"/>
    </source>
</evidence>
<dbReference type="EMBL" id="CAUJNA010003396">
    <property type="protein sequence ID" value="CAJ1401053.1"/>
    <property type="molecule type" value="Genomic_DNA"/>
</dbReference>
<comment type="cofactor">
    <cofactor evidence="1">
        <name>Fe(2+)</name>
        <dbReference type="ChEBI" id="CHEBI:29033"/>
    </cofactor>
</comment>
<evidence type="ECO:0000256" key="4">
    <source>
        <dbReference type="ARBA" id="ARBA00023004"/>
    </source>
</evidence>
<dbReference type="Proteomes" id="UP001178507">
    <property type="component" value="Unassembled WGS sequence"/>
</dbReference>
<gene>
    <name evidence="5" type="ORF">EVOR1521_LOCUS24271</name>
</gene>
<accession>A0AA36J9P3</accession>
<proteinExistence type="inferred from homology"/>
<keyword evidence="3" id="KW-0479">Metal-binding</keyword>
<organism evidence="5 6">
    <name type="scientific">Effrenium voratum</name>
    <dbReference type="NCBI Taxonomy" id="2562239"/>
    <lineage>
        <taxon>Eukaryota</taxon>
        <taxon>Sar</taxon>
        <taxon>Alveolata</taxon>
        <taxon>Dinophyceae</taxon>
        <taxon>Suessiales</taxon>
        <taxon>Symbiodiniaceae</taxon>
        <taxon>Effrenium</taxon>
    </lineage>
</organism>
<comment type="similarity">
    <text evidence="2">Belongs to the carotenoid oxygenase family.</text>
</comment>
<name>A0AA36J9P3_9DINO</name>
<dbReference type="GO" id="GO:0016702">
    <property type="term" value="F:oxidoreductase activity, acting on single donors with incorporation of molecular oxygen, incorporation of two atoms of oxygen"/>
    <property type="evidence" value="ECO:0007669"/>
    <property type="project" value="InterPro"/>
</dbReference>
<dbReference type="AlphaFoldDB" id="A0AA36J9P3"/>
<reference evidence="5" key="1">
    <citation type="submission" date="2023-08" db="EMBL/GenBank/DDBJ databases">
        <authorList>
            <person name="Chen Y."/>
            <person name="Shah S."/>
            <person name="Dougan E. K."/>
            <person name="Thang M."/>
            <person name="Chan C."/>
        </authorList>
    </citation>
    <scope>NUCLEOTIDE SEQUENCE</scope>
</reference>
<evidence type="ECO:0000256" key="3">
    <source>
        <dbReference type="ARBA" id="ARBA00022723"/>
    </source>
</evidence>
<dbReference type="InterPro" id="IPR004294">
    <property type="entry name" value="Carotenoid_Oase"/>
</dbReference>
<keyword evidence="4" id="KW-0408">Iron</keyword>
<comment type="caution">
    <text evidence="5">The sequence shown here is derived from an EMBL/GenBank/DDBJ whole genome shotgun (WGS) entry which is preliminary data.</text>
</comment>
<keyword evidence="6" id="KW-1185">Reference proteome</keyword>
<evidence type="ECO:0000313" key="5">
    <source>
        <dbReference type="EMBL" id="CAJ1401053.1"/>
    </source>
</evidence>
<evidence type="ECO:0000313" key="6">
    <source>
        <dbReference type="Proteomes" id="UP001178507"/>
    </source>
</evidence>
<dbReference type="Pfam" id="PF03055">
    <property type="entry name" value="RPE65"/>
    <property type="match status" value="1"/>
</dbReference>
<evidence type="ECO:0000256" key="1">
    <source>
        <dbReference type="ARBA" id="ARBA00001954"/>
    </source>
</evidence>